<proteinExistence type="predicted"/>
<gene>
    <name evidence="2" type="ORF">Zmor_002980</name>
</gene>
<sequence length="590" mass="66340">MSETIKRLLDSVSTAPPRCVEYLLRSGLLLDEDVECILMQYTPDDDYYTNSGISVTQKVLGVISLASATFMAHQKFAISYLTVVASPVIFISLQYLGEVFYRKKQKGDLETLTKMLRNTFKMNRGVVEFYKKRNITGAVIEGVTNPYTQPFQHLIKAVFEEEVEFITNFRELVPKFGEYVPYLRADYAVLEQIELDQFAPHNIASIDDCVLYLQKLCDIYVLVVSNILTCLAITACPDAGIKYGYKTDQLLDTIVPKMKTMIIKCYNNVEKKFNDIKFYYVARKQAQEILESPRSAPASRLSLATYDLMSKVSELIEKSRLIYDKMKQDGGVNDESELKTMSVYIENLHKETLDYCQSLHLLQKLFEFEINKSKLPNVPALESSSKSTMSPTSGEATVVDASLNSTEPTDDEEYELFIPVHEILPETSSFDSNEEQELRKYAAVVGQELKQTLKTHSRFVAARKKRGITDEEPEKAETVTSIKVEAQVHEVPTCGDSSAIISDVPPPPLLSVPPPPPPPLPVVHVDTAAPPDTQRDIASKTLKGTSDMMILDRVPFVLLRVPMRSTIIETLLGLRFASSISEVQQRDTAS</sequence>
<keyword evidence="1" id="KW-1133">Transmembrane helix</keyword>
<evidence type="ECO:0000313" key="3">
    <source>
        <dbReference type="Proteomes" id="UP001168821"/>
    </source>
</evidence>
<dbReference type="Proteomes" id="UP001168821">
    <property type="component" value="Unassembled WGS sequence"/>
</dbReference>
<evidence type="ECO:0000256" key="1">
    <source>
        <dbReference type="SAM" id="Phobius"/>
    </source>
</evidence>
<accession>A0AA38HLU7</accession>
<comment type="caution">
    <text evidence="2">The sequence shown here is derived from an EMBL/GenBank/DDBJ whole genome shotgun (WGS) entry which is preliminary data.</text>
</comment>
<keyword evidence="1" id="KW-0812">Transmembrane</keyword>
<keyword evidence="1" id="KW-0472">Membrane</keyword>
<protein>
    <submittedName>
        <fullName evidence="2">Uncharacterized protein</fullName>
    </submittedName>
</protein>
<keyword evidence="3" id="KW-1185">Reference proteome</keyword>
<organism evidence="2 3">
    <name type="scientific">Zophobas morio</name>
    <dbReference type="NCBI Taxonomy" id="2755281"/>
    <lineage>
        <taxon>Eukaryota</taxon>
        <taxon>Metazoa</taxon>
        <taxon>Ecdysozoa</taxon>
        <taxon>Arthropoda</taxon>
        <taxon>Hexapoda</taxon>
        <taxon>Insecta</taxon>
        <taxon>Pterygota</taxon>
        <taxon>Neoptera</taxon>
        <taxon>Endopterygota</taxon>
        <taxon>Coleoptera</taxon>
        <taxon>Polyphaga</taxon>
        <taxon>Cucujiformia</taxon>
        <taxon>Tenebrionidae</taxon>
        <taxon>Zophobas</taxon>
    </lineage>
</organism>
<reference evidence="2" key="1">
    <citation type="journal article" date="2023" name="G3 (Bethesda)">
        <title>Whole genome assemblies of Zophobas morio and Tenebrio molitor.</title>
        <authorList>
            <person name="Kaur S."/>
            <person name="Stinson S.A."/>
            <person name="diCenzo G.C."/>
        </authorList>
    </citation>
    <scope>NUCLEOTIDE SEQUENCE</scope>
    <source>
        <strain evidence="2">QUZm001</strain>
    </source>
</reference>
<evidence type="ECO:0000313" key="2">
    <source>
        <dbReference type="EMBL" id="KAJ3639634.1"/>
    </source>
</evidence>
<feature type="transmembrane region" description="Helical" evidence="1">
    <location>
        <begin position="77"/>
        <end position="96"/>
    </location>
</feature>
<dbReference type="EMBL" id="JALNTZ010000010">
    <property type="protein sequence ID" value="KAJ3639634.1"/>
    <property type="molecule type" value="Genomic_DNA"/>
</dbReference>
<dbReference type="AlphaFoldDB" id="A0AA38HLU7"/>
<name>A0AA38HLU7_9CUCU</name>